<evidence type="ECO:0000313" key="2">
    <source>
        <dbReference type="EMBL" id="MBW0576935.1"/>
    </source>
</evidence>
<sequence>MVFIARGPKSNESKGEVHQPPNHQWAHLSQFWPQIAKNHLRTHRGHKSVHGLWQPPEATSSAQKKDSPPVQGKTSTSSMHPVLKDPGVVHIWFNIPLCTIFVQQSDGDIFRTKLSDPKSSPQSITIHKGVLFCYSVWQFPGGYQTTI</sequence>
<name>A0A9Q3PXM7_9BASI</name>
<accession>A0A9Q3PXM7</accession>
<feature type="region of interest" description="Disordered" evidence="1">
    <location>
        <begin position="43"/>
        <end position="81"/>
    </location>
</feature>
<proteinExistence type="predicted"/>
<dbReference type="Proteomes" id="UP000765509">
    <property type="component" value="Unassembled WGS sequence"/>
</dbReference>
<evidence type="ECO:0000313" key="3">
    <source>
        <dbReference type="Proteomes" id="UP000765509"/>
    </source>
</evidence>
<gene>
    <name evidence="2" type="ORF">O181_116650</name>
</gene>
<organism evidence="2 3">
    <name type="scientific">Austropuccinia psidii MF-1</name>
    <dbReference type="NCBI Taxonomy" id="1389203"/>
    <lineage>
        <taxon>Eukaryota</taxon>
        <taxon>Fungi</taxon>
        <taxon>Dikarya</taxon>
        <taxon>Basidiomycota</taxon>
        <taxon>Pucciniomycotina</taxon>
        <taxon>Pucciniomycetes</taxon>
        <taxon>Pucciniales</taxon>
        <taxon>Sphaerophragmiaceae</taxon>
        <taxon>Austropuccinia</taxon>
    </lineage>
</organism>
<evidence type="ECO:0000256" key="1">
    <source>
        <dbReference type="SAM" id="MobiDB-lite"/>
    </source>
</evidence>
<protein>
    <submittedName>
        <fullName evidence="2">Uncharacterized protein</fullName>
    </submittedName>
</protein>
<comment type="caution">
    <text evidence="2">The sequence shown here is derived from an EMBL/GenBank/DDBJ whole genome shotgun (WGS) entry which is preliminary data.</text>
</comment>
<dbReference type="EMBL" id="AVOT02099496">
    <property type="protein sequence ID" value="MBW0576935.1"/>
    <property type="molecule type" value="Genomic_DNA"/>
</dbReference>
<feature type="region of interest" description="Disordered" evidence="1">
    <location>
        <begin position="1"/>
        <end position="22"/>
    </location>
</feature>
<reference evidence="2" key="1">
    <citation type="submission" date="2021-03" db="EMBL/GenBank/DDBJ databases">
        <title>Draft genome sequence of rust myrtle Austropuccinia psidii MF-1, a brazilian biotype.</title>
        <authorList>
            <person name="Quecine M.C."/>
            <person name="Pachon D.M.R."/>
            <person name="Bonatelli M.L."/>
            <person name="Correr F.H."/>
            <person name="Franceschini L.M."/>
            <person name="Leite T.F."/>
            <person name="Margarido G.R.A."/>
            <person name="Almeida C.A."/>
            <person name="Ferrarezi J.A."/>
            <person name="Labate C.A."/>
        </authorList>
    </citation>
    <scope>NUCLEOTIDE SEQUENCE</scope>
    <source>
        <strain evidence="2">MF-1</strain>
    </source>
</reference>
<keyword evidence="3" id="KW-1185">Reference proteome</keyword>
<dbReference type="AlphaFoldDB" id="A0A9Q3PXM7"/>